<dbReference type="OrthoDB" id="5987340at2759"/>
<accession>A0A1X7T375</accession>
<evidence type="ECO:0000256" key="1">
    <source>
        <dbReference type="SAM" id="MobiDB-lite"/>
    </source>
</evidence>
<protein>
    <recommendedName>
        <fullName evidence="3">DUF5641 domain-containing protein</fullName>
    </recommendedName>
</protein>
<dbReference type="InParanoid" id="A0A1X7T375"/>
<name>A0A1X7T375_AMPQE</name>
<reference evidence="2" key="1">
    <citation type="submission" date="2017-05" db="UniProtKB">
        <authorList>
            <consortium name="EnsemblMetazoa"/>
        </authorList>
    </citation>
    <scope>IDENTIFICATION</scope>
</reference>
<feature type="compositionally biased region" description="Basic and acidic residues" evidence="1">
    <location>
        <begin position="40"/>
        <end position="64"/>
    </location>
</feature>
<dbReference type="AlphaFoldDB" id="A0A1X7T375"/>
<feature type="region of interest" description="Disordered" evidence="1">
    <location>
        <begin position="36"/>
        <end position="69"/>
    </location>
</feature>
<organism evidence="2">
    <name type="scientific">Amphimedon queenslandica</name>
    <name type="common">Sponge</name>
    <dbReference type="NCBI Taxonomy" id="400682"/>
    <lineage>
        <taxon>Eukaryota</taxon>
        <taxon>Metazoa</taxon>
        <taxon>Porifera</taxon>
        <taxon>Demospongiae</taxon>
        <taxon>Heteroscleromorpha</taxon>
        <taxon>Haplosclerida</taxon>
        <taxon>Niphatidae</taxon>
        <taxon>Amphimedon</taxon>
    </lineage>
</organism>
<sequence length="91" mass="10350">VESIIPGRDGLIRGATVRVATGRRKSTLLNRPVQHLYPMEIKHHKEESSQDQPRESQGHKETARPRRAAAFEARDHIIAQTLDDRMNLSSE</sequence>
<evidence type="ECO:0008006" key="3">
    <source>
        <dbReference type="Google" id="ProtNLM"/>
    </source>
</evidence>
<proteinExistence type="predicted"/>
<evidence type="ECO:0000313" key="2">
    <source>
        <dbReference type="EnsemblMetazoa" id="Aqu2.1.08816_001"/>
    </source>
</evidence>
<dbReference type="EnsemblMetazoa" id="Aqu2.1.08816_001">
    <property type="protein sequence ID" value="Aqu2.1.08816_001"/>
    <property type="gene ID" value="Aqu2.1.08816"/>
</dbReference>